<accession>A0A938XXW2</accession>
<dbReference type="EMBL" id="JAFBDQ010000011">
    <property type="protein sequence ID" value="MBM7557295.1"/>
    <property type="molecule type" value="Genomic_DNA"/>
</dbReference>
<comment type="caution">
    <text evidence="1">The sequence shown here is derived from an EMBL/GenBank/DDBJ whole genome shotgun (WGS) entry which is preliminary data.</text>
</comment>
<protein>
    <recommendedName>
        <fullName evidence="3">DUF2993 domain-containing protein</fullName>
    </recommendedName>
</protein>
<dbReference type="Pfam" id="PF11209">
    <property type="entry name" value="LmeA"/>
    <property type="match status" value="1"/>
</dbReference>
<dbReference type="Proteomes" id="UP000774000">
    <property type="component" value="Unassembled WGS sequence"/>
</dbReference>
<evidence type="ECO:0000313" key="1">
    <source>
        <dbReference type="EMBL" id="MBM7557295.1"/>
    </source>
</evidence>
<keyword evidence="2" id="KW-1185">Reference proteome</keyword>
<evidence type="ECO:0008006" key="3">
    <source>
        <dbReference type="Google" id="ProtNLM"/>
    </source>
</evidence>
<gene>
    <name evidence="1" type="ORF">JOC47_002161</name>
</gene>
<sequence>MKKIILILILVILLGTQFFLPSYTAEQIANSIKAEVDNYQTVDVKVKSVPALKLLLKSADEVQVQGQNIVIDRLQLASLQAHFKNLKVQEEQERQVIAGENTKLYILLREKALNDYLRTKEELDIFNRIKVDITPQQVILNGAISILDAEVNLQLTGDFVVVKDKKIVFQSDKLAVENFLISTSSIEQLKDKLQFELDLRELPLPLDVRQVKLKSDELEIIGPSSENN</sequence>
<reference evidence="1" key="1">
    <citation type="submission" date="2021-01" db="EMBL/GenBank/DDBJ databases">
        <title>Genomic Encyclopedia of Type Strains, Phase IV (KMG-IV): sequencing the most valuable type-strain genomes for metagenomic binning, comparative biology and taxonomic classification.</title>
        <authorList>
            <person name="Goeker M."/>
        </authorList>
    </citation>
    <scope>NUCLEOTIDE SEQUENCE</scope>
    <source>
        <strain evidence="1">DSM 23230</strain>
    </source>
</reference>
<proteinExistence type="predicted"/>
<dbReference type="InterPro" id="IPR021373">
    <property type="entry name" value="DUF2993"/>
</dbReference>
<dbReference type="RefSeq" id="WP_204702054.1">
    <property type="nucleotide sequence ID" value="NZ_JAFBDQ010000011.1"/>
</dbReference>
<evidence type="ECO:0000313" key="2">
    <source>
        <dbReference type="Proteomes" id="UP000774000"/>
    </source>
</evidence>
<dbReference type="AlphaFoldDB" id="A0A938XXW2"/>
<organism evidence="1 2">
    <name type="scientific">Halanaerobacter jeridensis</name>
    <dbReference type="NCBI Taxonomy" id="706427"/>
    <lineage>
        <taxon>Bacteria</taxon>
        <taxon>Bacillati</taxon>
        <taxon>Bacillota</taxon>
        <taxon>Clostridia</taxon>
        <taxon>Halanaerobiales</taxon>
        <taxon>Halobacteroidaceae</taxon>
        <taxon>Halanaerobacter</taxon>
    </lineage>
</organism>
<name>A0A938XXW2_9FIRM</name>